<keyword evidence="2" id="KW-1185">Reference proteome</keyword>
<evidence type="ECO:0000313" key="1">
    <source>
        <dbReference type="EMBL" id="MVO10373.1"/>
    </source>
</evidence>
<evidence type="ECO:0000313" key="2">
    <source>
        <dbReference type="Proteomes" id="UP000431264"/>
    </source>
</evidence>
<proteinExistence type="predicted"/>
<dbReference type="OrthoDB" id="1200606at2"/>
<dbReference type="EMBL" id="WQLW01000012">
    <property type="protein sequence ID" value="MVO10373.1"/>
    <property type="molecule type" value="Genomic_DNA"/>
</dbReference>
<organism evidence="1 2">
    <name type="scientific">Flavobacterium profundi</name>
    <dbReference type="NCBI Taxonomy" id="1774945"/>
    <lineage>
        <taxon>Bacteria</taxon>
        <taxon>Pseudomonadati</taxon>
        <taxon>Bacteroidota</taxon>
        <taxon>Flavobacteriia</taxon>
        <taxon>Flavobacteriales</taxon>
        <taxon>Flavobacteriaceae</taxon>
        <taxon>Flavobacterium</taxon>
    </lineage>
</organism>
<sequence>MKFVFTAIFCSLYFIAYSQEQTTEKKWLRIGLVSGYTSQDTFLKQDSDYLYENISYKISSHFNLSKKDNHTWELLVEPSYYRSRHQLFNYWFISHTVPNGDELRAKFMPFKSMNEYVLNLGVIYRYYFNSKTSVYGLANVGPMYIDTETERLQKGFAFSDIFGLGSNYKLGRISIDVKCLFRHVSNANLQKPNFGYNAIGFELGTYYEFN</sequence>
<comment type="caution">
    <text evidence="1">The sequence shown here is derived from an EMBL/GenBank/DDBJ whole genome shotgun (WGS) entry which is preliminary data.</text>
</comment>
<dbReference type="RefSeq" id="WP_140998800.1">
    <property type="nucleotide sequence ID" value="NZ_VDCZ01000012.1"/>
</dbReference>
<dbReference type="Gene3D" id="2.40.160.20">
    <property type="match status" value="1"/>
</dbReference>
<dbReference type="InterPro" id="IPR011250">
    <property type="entry name" value="OMP/PagP_B-barrel"/>
</dbReference>
<dbReference type="AlphaFoldDB" id="A0A6I4IU27"/>
<reference evidence="2" key="1">
    <citation type="submission" date="2019-05" db="EMBL/GenBank/DDBJ databases">
        <title>Flavobacterium profundi sp. nov., isolated from a deep-sea seamount.</title>
        <authorList>
            <person name="Zhang D.-C."/>
        </authorList>
    </citation>
    <scope>NUCLEOTIDE SEQUENCE [LARGE SCALE GENOMIC DNA]</scope>
    <source>
        <strain evidence="2">TP390</strain>
    </source>
</reference>
<dbReference type="SUPFAM" id="SSF56925">
    <property type="entry name" value="OMPA-like"/>
    <property type="match status" value="1"/>
</dbReference>
<dbReference type="Pfam" id="PF09411">
    <property type="entry name" value="PagL"/>
    <property type="match status" value="1"/>
</dbReference>
<dbReference type="InterPro" id="IPR018550">
    <property type="entry name" value="Lipid-A_deacylase-rel"/>
</dbReference>
<gene>
    <name evidence="1" type="ORF">GOQ30_14460</name>
</gene>
<protein>
    <recommendedName>
        <fullName evidence="3">Lipid A 3-O-deacylase (PagL)</fullName>
    </recommendedName>
</protein>
<name>A0A6I4IU27_9FLAO</name>
<dbReference type="Proteomes" id="UP000431264">
    <property type="component" value="Unassembled WGS sequence"/>
</dbReference>
<accession>A0A6I4IU27</accession>
<evidence type="ECO:0008006" key="3">
    <source>
        <dbReference type="Google" id="ProtNLM"/>
    </source>
</evidence>